<dbReference type="InterPro" id="IPR001764">
    <property type="entry name" value="Glyco_hydro_3_N"/>
</dbReference>
<dbReference type="SUPFAM" id="SSF52279">
    <property type="entry name" value="Beta-D-glucan exohydrolase, C-terminal domain"/>
    <property type="match status" value="1"/>
</dbReference>
<evidence type="ECO:0000256" key="2">
    <source>
        <dbReference type="ARBA" id="ARBA00005336"/>
    </source>
</evidence>
<dbReference type="InterPro" id="IPR050288">
    <property type="entry name" value="Cellulose_deg_GH3"/>
</dbReference>
<dbReference type="PANTHER" id="PTHR42715:SF27">
    <property type="entry name" value="BETA-GLUCOSIDASE-RELATED"/>
    <property type="match status" value="1"/>
</dbReference>
<dbReference type="InterPro" id="IPR002772">
    <property type="entry name" value="Glyco_hydro_3_C"/>
</dbReference>
<organism evidence="8 10">
    <name type="scientific">Pichia sorbitophila (strain ATCC MYA-4447 / BCRC 22081 / CBS 7064 / NBRC 10061 / NRRL Y-12695)</name>
    <name type="common">Hybrid yeast</name>
    <dbReference type="NCBI Taxonomy" id="559304"/>
    <lineage>
        <taxon>Eukaryota</taxon>
        <taxon>Fungi</taxon>
        <taxon>Dikarya</taxon>
        <taxon>Ascomycota</taxon>
        <taxon>Saccharomycotina</taxon>
        <taxon>Pichiomycetes</taxon>
        <taxon>Debaryomycetaceae</taxon>
        <taxon>Millerozyma</taxon>
    </lineage>
</organism>
<dbReference type="InterPro" id="IPR011658">
    <property type="entry name" value="PA14_dom"/>
</dbReference>
<evidence type="ECO:0000256" key="1">
    <source>
        <dbReference type="ARBA" id="ARBA00000448"/>
    </source>
</evidence>
<accession>G8Y9J6</accession>
<dbReference type="PROSITE" id="PS51820">
    <property type="entry name" value="PA14"/>
    <property type="match status" value="1"/>
</dbReference>
<comment type="similarity">
    <text evidence="2 6">Belongs to the glycosyl hydrolase 3 family.</text>
</comment>
<dbReference type="AlphaFoldDB" id="G8Y9J6"/>
<name>G8Y9J6_PICSO</name>
<dbReference type="PRINTS" id="PR00133">
    <property type="entry name" value="GLHYDRLASE3"/>
</dbReference>
<dbReference type="FunFam" id="3.20.20.300:FF:000006">
    <property type="entry name" value="Beta-glucosidase H"/>
    <property type="match status" value="1"/>
</dbReference>
<dbReference type="Pfam" id="PF00933">
    <property type="entry name" value="Glyco_hydro_3"/>
    <property type="match status" value="1"/>
</dbReference>
<dbReference type="InterPro" id="IPR036881">
    <property type="entry name" value="Glyco_hydro_3_C_sf"/>
</dbReference>
<evidence type="ECO:0000313" key="8">
    <source>
        <dbReference type="EMBL" id="CCE84110.1"/>
    </source>
</evidence>
<dbReference type="FunFam" id="2.60.40.10:FF:000495">
    <property type="entry name" value="Periplasmic beta-glucosidase"/>
    <property type="match status" value="1"/>
</dbReference>
<comment type="pathway">
    <text evidence="6">Glycan metabolism; cellulose degradation.</text>
</comment>
<dbReference type="Proteomes" id="UP000005222">
    <property type="component" value="Chromosome L"/>
</dbReference>
<dbReference type="Pfam" id="PF07691">
    <property type="entry name" value="PA14"/>
    <property type="match status" value="1"/>
</dbReference>
<feature type="domain" description="PA14" evidence="7">
    <location>
        <begin position="397"/>
        <end position="558"/>
    </location>
</feature>
<evidence type="ECO:0000256" key="5">
    <source>
        <dbReference type="ARBA" id="ARBA00023295"/>
    </source>
</evidence>
<dbReference type="eggNOG" id="ENOG502QR4D">
    <property type="taxonomic scope" value="Eukaryota"/>
</dbReference>
<dbReference type="PROSITE" id="PS00775">
    <property type="entry name" value="GLYCOSYL_HYDROL_F3"/>
    <property type="match status" value="1"/>
</dbReference>
<keyword evidence="4 6" id="KW-0378">Hydrolase</keyword>
<dbReference type="STRING" id="559304.G8Y9J6"/>
<dbReference type="PANTHER" id="PTHR42715">
    <property type="entry name" value="BETA-GLUCOSIDASE"/>
    <property type="match status" value="1"/>
</dbReference>
<dbReference type="EC" id="3.2.1.21" evidence="3 6"/>
<keyword evidence="6" id="KW-0624">Polysaccharide degradation</keyword>
<evidence type="ECO:0000256" key="6">
    <source>
        <dbReference type="RuleBase" id="RU361161"/>
    </source>
</evidence>
<dbReference type="InterPro" id="IPR036962">
    <property type="entry name" value="Glyco_hydro_3_N_sf"/>
</dbReference>
<reference evidence="10" key="2">
    <citation type="journal article" date="2012" name="G3 (Bethesda)">
        <title>Pichia sorbitophila, an interspecies yeast hybrid reveals early steps of genome resolution following polyploidization.</title>
        <authorList>
            <person name="Leh Louis V."/>
            <person name="Despons L."/>
            <person name="Friedrich A."/>
            <person name="Martin T."/>
            <person name="Durrens P."/>
            <person name="Casaregola S."/>
            <person name="Neuveglise C."/>
            <person name="Fairhead C."/>
            <person name="Marck C."/>
            <person name="Cruz J.A."/>
            <person name="Straub M.L."/>
            <person name="Kugler V."/>
            <person name="Sacerdot C."/>
            <person name="Uzunov Z."/>
            <person name="Thierry A."/>
            <person name="Weiss S."/>
            <person name="Bleykasten C."/>
            <person name="De Montigny J."/>
            <person name="Jacques N."/>
            <person name="Jung P."/>
            <person name="Lemaire M."/>
            <person name="Mallet S."/>
            <person name="Morel G."/>
            <person name="Richard G.F."/>
            <person name="Sarkar A."/>
            <person name="Savel G."/>
            <person name="Schacherer J."/>
            <person name="Seret M.L."/>
            <person name="Talla E."/>
            <person name="Samson G."/>
            <person name="Jubin C."/>
            <person name="Poulain J."/>
            <person name="Vacherie B."/>
            <person name="Barbe V."/>
            <person name="Pelletier E."/>
            <person name="Sherman D.J."/>
            <person name="Westhof E."/>
            <person name="Weissenbach J."/>
            <person name="Baret P.V."/>
            <person name="Wincker P."/>
            <person name="Gaillardin C."/>
            <person name="Dujon B."/>
            <person name="Souciet J.L."/>
        </authorList>
    </citation>
    <scope>NUCLEOTIDE SEQUENCE [LARGE SCALE GENOMIC DNA]</scope>
    <source>
        <strain evidence="10">ATCC MYA-4447 / BCRC 22081 / CBS 7064 / NBRC 10061 / NRRL Y-12695</strain>
    </source>
</reference>
<dbReference type="OMA" id="EQVVICA"/>
<dbReference type="InterPro" id="IPR013783">
    <property type="entry name" value="Ig-like_fold"/>
</dbReference>
<evidence type="ECO:0000256" key="4">
    <source>
        <dbReference type="ARBA" id="ARBA00022801"/>
    </source>
</evidence>
<dbReference type="InterPro" id="IPR017853">
    <property type="entry name" value="GH"/>
</dbReference>
<dbReference type="GO" id="GO:0030245">
    <property type="term" value="P:cellulose catabolic process"/>
    <property type="evidence" value="ECO:0007669"/>
    <property type="project" value="UniProtKB-UniPathway"/>
</dbReference>
<evidence type="ECO:0000256" key="3">
    <source>
        <dbReference type="ARBA" id="ARBA00012744"/>
    </source>
</evidence>
<dbReference type="UniPathway" id="UPA00696"/>
<dbReference type="Gene3D" id="2.60.120.260">
    <property type="entry name" value="Galactose-binding domain-like"/>
    <property type="match status" value="1"/>
</dbReference>
<proteinExistence type="inferred from homology"/>
<dbReference type="Proteomes" id="UP000005222">
    <property type="component" value="Chromosome K"/>
</dbReference>
<dbReference type="SMART" id="SM00758">
    <property type="entry name" value="PA14"/>
    <property type="match status" value="1"/>
</dbReference>
<reference evidence="8" key="1">
    <citation type="submission" date="2011-10" db="EMBL/GenBank/DDBJ databases">
        <authorList>
            <person name="Genoscope - CEA"/>
        </authorList>
    </citation>
    <scope>NUCLEOTIDE SEQUENCE</scope>
</reference>
<dbReference type="SUPFAM" id="SSF51445">
    <property type="entry name" value="(Trans)glycosidases"/>
    <property type="match status" value="1"/>
</dbReference>
<protein>
    <recommendedName>
        <fullName evidence="3 6">beta-glucosidase</fullName>
        <ecNumber evidence="3 6">3.2.1.21</ecNumber>
    </recommendedName>
</protein>
<dbReference type="SMART" id="SM01217">
    <property type="entry name" value="Fn3_like"/>
    <property type="match status" value="1"/>
</dbReference>
<gene>
    <name evidence="8" type="primary">Piso0_004713</name>
    <name evidence="8" type="ORF">GNLVRS01_PISO0K22934g</name>
    <name evidence="9" type="ORF">GNLVRS01_PISO0L22935g</name>
</gene>
<dbReference type="InParanoid" id="G8Y9J6"/>
<comment type="catalytic activity">
    <reaction evidence="1 6">
        <text>Hydrolysis of terminal, non-reducing beta-D-glucosyl residues with release of beta-D-glucose.</text>
        <dbReference type="EC" id="3.2.1.21"/>
    </reaction>
</comment>
<dbReference type="Pfam" id="PF14310">
    <property type="entry name" value="Fn3-like"/>
    <property type="match status" value="1"/>
</dbReference>
<dbReference type="EMBL" id="FO082049">
    <property type="protein sequence ID" value="CCE84110.1"/>
    <property type="molecule type" value="Genomic_DNA"/>
</dbReference>
<dbReference type="GO" id="GO:0008422">
    <property type="term" value="F:beta-glucosidase activity"/>
    <property type="evidence" value="ECO:0007669"/>
    <property type="project" value="UniProtKB-EC"/>
</dbReference>
<dbReference type="EMBL" id="FO082048">
    <property type="protein sequence ID" value="CCE85141.1"/>
    <property type="molecule type" value="Genomic_DNA"/>
</dbReference>
<dbReference type="HOGENOM" id="CLU_004542_4_0_1"/>
<keyword evidence="6" id="KW-0119">Carbohydrate metabolism</keyword>
<keyword evidence="5 6" id="KW-0326">Glycosidase</keyword>
<evidence type="ECO:0000259" key="7">
    <source>
        <dbReference type="PROSITE" id="PS51820"/>
    </source>
</evidence>
<dbReference type="Gene3D" id="3.20.20.300">
    <property type="entry name" value="Glycoside hydrolase, family 3, N-terminal domain"/>
    <property type="match status" value="1"/>
</dbReference>
<keyword evidence="10" id="KW-1185">Reference proteome</keyword>
<dbReference type="InterPro" id="IPR026891">
    <property type="entry name" value="Fn3-like"/>
</dbReference>
<dbReference type="InterPro" id="IPR019800">
    <property type="entry name" value="Glyco_hydro_3_AS"/>
</dbReference>
<evidence type="ECO:0000313" key="9">
    <source>
        <dbReference type="EMBL" id="CCE85141.1"/>
    </source>
</evidence>
<evidence type="ECO:0000313" key="10">
    <source>
        <dbReference type="Proteomes" id="UP000005222"/>
    </source>
</evidence>
<sequence length="834" mass="92241">MGEFDIEQVLSQLTLHEKISLLSGIDFWHTFPVHRLDIPSLRFSDGPNGVRGTKFFNGVPSACFPCGTALASTFDKQLLLDIGRLMGEEAIHKSVHVVLGPTTNMQRGPLGGRGFESFSEDPYLAGMASASIINGIQDKKVAATIKHFVGNDLEDQRNSSNSIITERALREIYLEPFRIAVKLSNPMAVMTGYNRLNGEHVSQSEKLLQDILRDEWKWDGTIMSDWFGTYSTKEALANGLDIEMPGPTRFRNPDPVAHSVNTKELHSKVIDERARNVLKLIKYTKMLNLPENGPESDSNNTPQTQKLLKEVAADSIVLLKNEDVLPLNKNSSIAVIGPNAKYAAYCGGGSAALRSYYSVTPFEGIAKKMTSSPKYALGAMGVKSLQGLAENLTNPFTGKRGYNMKFFKEPSSSSHRELVDELNLDLSHVFLADYKNPKLDSNLYFIDFEGDLVVNESGEYAFGISVYGTAQLFVDGKLLVDNKTSQSRGDSFFNSGTSEKKGTIFLEKGKEYKIRVEFGSAPSYTLVNAGVVEFGGGGGVNLGFSKVYEKDEEIKKAVEVAKSVDNVVLCIGLNQEWESESFDRPDMNLPPNTDELVEAVINANPNTIVVNQSGTPVELPWVSKAKGLIQAWFGGNELGNALADVLFGDTNPSGKLSLSFPKVLEDNPTYLNFKTEMGRVLYGEDIYIGYRFYQKMRRDVAFPFGFGLSYTSFGYSDLNIELSEDKLDVTIKVKNNGPYKGKDVPQLYISALNSAVSRPVRELKGFEKIELESGESTLVHFDLPLKECISYFDEYMNQWCAEAGAYTVEIGKSSEDIVLHSDFAVKETTYWLGA</sequence>
<dbReference type="Gene3D" id="2.60.40.10">
    <property type="entry name" value="Immunoglobulins"/>
    <property type="match status" value="1"/>
</dbReference>
<dbReference type="Gene3D" id="3.40.50.1700">
    <property type="entry name" value="Glycoside hydrolase family 3 C-terminal domain"/>
    <property type="match status" value="1"/>
</dbReference>
<dbReference type="Pfam" id="PF01915">
    <property type="entry name" value="Glyco_hydro_3_C"/>
    <property type="match status" value="1"/>
</dbReference>
<dbReference type="InterPro" id="IPR037524">
    <property type="entry name" value="PA14/GLEYA"/>
</dbReference>
<dbReference type="OrthoDB" id="47059at2759"/>